<accession>A0A183K177</accession>
<dbReference type="WBParaSite" id="SCUD_0000874001-mRNA-1">
    <property type="protein sequence ID" value="SCUD_0000874001-mRNA-1"/>
    <property type="gene ID" value="SCUD_0000874001"/>
</dbReference>
<sequence>MRRRLTLWIGEHYGDFFDSMEFMRRLSTLSELIRRTTVQSHAWKTDDKCIPSKDRSQTRLSTLPLLLSSGG</sequence>
<gene>
    <name evidence="1" type="ORF">SCUD_LOCUS8740</name>
</gene>
<keyword evidence="2" id="KW-1185">Reference proteome</keyword>
<proteinExistence type="predicted"/>
<name>A0A183K177_9TREM</name>
<evidence type="ECO:0000313" key="1">
    <source>
        <dbReference type="EMBL" id="VDP32242.1"/>
    </source>
</evidence>
<evidence type="ECO:0000313" key="2">
    <source>
        <dbReference type="Proteomes" id="UP000279833"/>
    </source>
</evidence>
<organism evidence="3">
    <name type="scientific">Schistosoma curassoni</name>
    <dbReference type="NCBI Taxonomy" id="6186"/>
    <lineage>
        <taxon>Eukaryota</taxon>
        <taxon>Metazoa</taxon>
        <taxon>Spiralia</taxon>
        <taxon>Lophotrochozoa</taxon>
        <taxon>Platyhelminthes</taxon>
        <taxon>Trematoda</taxon>
        <taxon>Digenea</taxon>
        <taxon>Strigeidida</taxon>
        <taxon>Schistosomatoidea</taxon>
        <taxon>Schistosomatidae</taxon>
        <taxon>Schistosoma</taxon>
    </lineage>
</organism>
<dbReference type="AlphaFoldDB" id="A0A183K177"/>
<reference evidence="1 2" key="2">
    <citation type="submission" date="2018-11" db="EMBL/GenBank/DDBJ databases">
        <authorList>
            <consortium name="Pathogen Informatics"/>
        </authorList>
    </citation>
    <scope>NUCLEOTIDE SEQUENCE [LARGE SCALE GENOMIC DNA]</scope>
    <source>
        <strain evidence="1">Dakar</strain>
        <strain evidence="2">Dakar, Senegal</strain>
    </source>
</reference>
<dbReference type="EMBL" id="UZAK01032887">
    <property type="protein sequence ID" value="VDP32242.1"/>
    <property type="molecule type" value="Genomic_DNA"/>
</dbReference>
<protein>
    <submittedName>
        <fullName evidence="1 3">Uncharacterized protein</fullName>
    </submittedName>
</protein>
<evidence type="ECO:0000313" key="3">
    <source>
        <dbReference type="WBParaSite" id="SCUD_0000874001-mRNA-1"/>
    </source>
</evidence>
<reference evidence="3" key="1">
    <citation type="submission" date="2016-06" db="UniProtKB">
        <authorList>
            <consortium name="WormBaseParasite"/>
        </authorList>
    </citation>
    <scope>IDENTIFICATION</scope>
</reference>
<dbReference type="Proteomes" id="UP000279833">
    <property type="component" value="Unassembled WGS sequence"/>
</dbReference>